<keyword evidence="6" id="KW-0256">Endoplasmic reticulum</keyword>
<evidence type="ECO:0000256" key="11">
    <source>
        <dbReference type="SAM" id="MobiDB-lite"/>
    </source>
</evidence>
<reference evidence="14 15" key="1">
    <citation type="journal article" date="2018" name="Science">
        <title>The opium poppy genome and morphinan production.</title>
        <authorList>
            <person name="Guo L."/>
            <person name="Winzer T."/>
            <person name="Yang X."/>
            <person name="Li Y."/>
            <person name="Ning Z."/>
            <person name="He Z."/>
            <person name="Teodor R."/>
            <person name="Lu Y."/>
            <person name="Bowser T.A."/>
            <person name="Graham I.A."/>
            <person name="Ye K."/>
        </authorList>
    </citation>
    <scope>NUCLEOTIDE SEQUENCE [LARGE SCALE GENOMIC DNA]</scope>
    <source>
        <strain evidence="15">cv. HN1</strain>
        <tissue evidence="14">Leaves</tissue>
    </source>
</reference>
<dbReference type="Pfam" id="PF03007">
    <property type="entry name" value="WS_DGAT_cat"/>
    <property type="match status" value="1"/>
</dbReference>
<dbReference type="STRING" id="3469.A0A4Y7L2L7"/>
<dbReference type="EMBL" id="CM010724">
    <property type="protein sequence ID" value="RZC79793.1"/>
    <property type="molecule type" value="Genomic_DNA"/>
</dbReference>
<evidence type="ECO:0000256" key="6">
    <source>
        <dbReference type="ARBA" id="ARBA00022824"/>
    </source>
</evidence>
<name>A0A4Y7L2L7_PAPSO</name>
<evidence type="ECO:0000256" key="5">
    <source>
        <dbReference type="ARBA" id="ARBA00022679"/>
    </source>
</evidence>
<feature type="region of interest" description="Disordered" evidence="11">
    <location>
        <begin position="1"/>
        <end position="23"/>
    </location>
</feature>
<keyword evidence="7" id="KW-0012">Acyltransferase</keyword>
<dbReference type="InterPro" id="IPR045034">
    <property type="entry name" value="O-acyltransferase_WSD1-like"/>
</dbReference>
<dbReference type="GO" id="GO:0019432">
    <property type="term" value="P:triglyceride biosynthetic process"/>
    <property type="evidence" value="ECO:0007669"/>
    <property type="project" value="UniProtKB-UniPathway"/>
</dbReference>
<comment type="subcellular location">
    <subcellularLocation>
        <location evidence="1">Cell membrane</location>
        <topology evidence="1">Single-pass membrane protein</topology>
    </subcellularLocation>
    <subcellularLocation>
        <location evidence="2">Endoplasmic reticulum membrane</location>
    </subcellularLocation>
</comment>
<evidence type="ECO:0000313" key="15">
    <source>
        <dbReference type="Proteomes" id="UP000316621"/>
    </source>
</evidence>
<organism evidence="14 15">
    <name type="scientific">Papaver somniferum</name>
    <name type="common">Opium poppy</name>
    <dbReference type="NCBI Taxonomy" id="3469"/>
    <lineage>
        <taxon>Eukaryota</taxon>
        <taxon>Viridiplantae</taxon>
        <taxon>Streptophyta</taxon>
        <taxon>Embryophyta</taxon>
        <taxon>Tracheophyta</taxon>
        <taxon>Spermatophyta</taxon>
        <taxon>Magnoliopsida</taxon>
        <taxon>Ranunculales</taxon>
        <taxon>Papaveraceae</taxon>
        <taxon>Papaveroideae</taxon>
        <taxon>Papaver</taxon>
    </lineage>
</organism>
<dbReference type="UniPathway" id="UPA00282"/>
<evidence type="ECO:0000256" key="3">
    <source>
        <dbReference type="ARBA" id="ARBA00004771"/>
    </source>
</evidence>
<evidence type="ECO:0000259" key="12">
    <source>
        <dbReference type="Pfam" id="PF03007"/>
    </source>
</evidence>
<protein>
    <submittedName>
        <fullName evidence="14">Uncharacterized protein</fullName>
    </submittedName>
</protein>
<dbReference type="Gramene" id="RZC79793">
    <property type="protein sequence ID" value="RZC79793"/>
    <property type="gene ID" value="C5167_042367"/>
</dbReference>
<evidence type="ECO:0000313" key="14">
    <source>
        <dbReference type="EMBL" id="RZC79793.1"/>
    </source>
</evidence>
<evidence type="ECO:0000256" key="7">
    <source>
        <dbReference type="ARBA" id="ARBA00023315"/>
    </source>
</evidence>
<dbReference type="PANTHER" id="PTHR31650">
    <property type="entry name" value="O-ACYLTRANSFERASE (WSD1-LIKE) FAMILY PROTEIN"/>
    <property type="match status" value="1"/>
</dbReference>
<evidence type="ECO:0000256" key="10">
    <source>
        <dbReference type="ARBA" id="ARBA00048109"/>
    </source>
</evidence>
<evidence type="ECO:0000256" key="2">
    <source>
        <dbReference type="ARBA" id="ARBA00004586"/>
    </source>
</evidence>
<dbReference type="Proteomes" id="UP000316621">
    <property type="component" value="Chromosome 10"/>
</dbReference>
<proteinExistence type="inferred from homology"/>
<dbReference type="InterPro" id="IPR009721">
    <property type="entry name" value="O-acyltransferase_WSD1_C"/>
</dbReference>
<keyword evidence="5" id="KW-0808">Transferase</keyword>
<gene>
    <name evidence="14" type="ORF">C5167_042367</name>
</gene>
<feature type="domain" description="O-acyltransferase WSD1 C-terminal" evidence="13">
    <location>
        <begin position="338"/>
        <end position="483"/>
    </location>
</feature>
<dbReference type="GO" id="GO:0005789">
    <property type="term" value="C:endoplasmic reticulum membrane"/>
    <property type="evidence" value="ECO:0007669"/>
    <property type="project" value="UniProtKB-SubCell"/>
</dbReference>
<comment type="pathway">
    <text evidence="4">Lipid metabolism.</text>
</comment>
<keyword evidence="15" id="KW-1185">Reference proteome</keyword>
<dbReference type="AlphaFoldDB" id="A0A4Y7L2L7"/>
<dbReference type="Pfam" id="PF06974">
    <property type="entry name" value="WS_DGAT_C"/>
    <property type="match status" value="1"/>
</dbReference>
<evidence type="ECO:0000256" key="1">
    <source>
        <dbReference type="ARBA" id="ARBA00004162"/>
    </source>
</evidence>
<feature type="domain" description="O-acyltransferase WSD1-like N-terminal" evidence="12">
    <location>
        <begin position="108"/>
        <end position="273"/>
    </location>
</feature>
<evidence type="ECO:0000256" key="9">
    <source>
        <dbReference type="ARBA" id="ARBA00047604"/>
    </source>
</evidence>
<dbReference type="GO" id="GO:0004144">
    <property type="term" value="F:diacylglycerol O-acyltransferase activity"/>
    <property type="evidence" value="ECO:0007669"/>
    <property type="project" value="UniProtKB-EC"/>
</dbReference>
<accession>A0A4Y7L2L7</accession>
<evidence type="ECO:0000256" key="4">
    <source>
        <dbReference type="ARBA" id="ARBA00005189"/>
    </source>
</evidence>
<comment type="similarity">
    <text evidence="8">In the N-terminal section; belongs to the long-chain O-acyltransferase family.</text>
</comment>
<evidence type="ECO:0000259" key="13">
    <source>
        <dbReference type="Pfam" id="PF06974"/>
    </source>
</evidence>
<evidence type="ECO:0000256" key="8">
    <source>
        <dbReference type="ARBA" id="ARBA00024360"/>
    </source>
</evidence>
<dbReference type="InterPro" id="IPR004255">
    <property type="entry name" value="O-acyltransferase_WSD1_N"/>
</dbReference>
<comment type="pathway">
    <text evidence="3">Glycerolipid metabolism; triacylglycerol biosynthesis.</text>
</comment>
<comment type="catalytic activity">
    <reaction evidence="10">
        <text>an acyl-CoA + a 1,2-diacyl-sn-glycerol = a triacyl-sn-glycerol + CoA</text>
        <dbReference type="Rhea" id="RHEA:10868"/>
        <dbReference type="ChEBI" id="CHEBI:17815"/>
        <dbReference type="ChEBI" id="CHEBI:57287"/>
        <dbReference type="ChEBI" id="CHEBI:58342"/>
        <dbReference type="ChEBI" id="CHEBI:64615"/>
        <dbReference type="EC" id="2.3.1.20"/>
    </reaction>
</comment>
<comment type="catalytic activity">
    <reaction evidence="9">
        <text>a long chain fatty alcohol + a fatty acyl-CoA = a long-chain alcohol wax ester + CoA</text>
        <dbReference type="Rhea" id="RHEA:38443"/>
        <dbReference type="ChEBI" id="CHEBI:17135"/>
        <dbReference type="ChEBI" id="CHEBI:57287"/>
        <dbReference type="ChEBI" id="CHEBI:77636"/>
        <dbReference type="ChEBI" id="CHEBI:235323"/>
        <dbReference type="EC" id="2.3.1.75"/>
    </reaction>
</comment>
<dbReference type="PANTHER" id="PTHR31650:SF34">
    <property type="entry name" value="O-ACYLTRANSFERASE WSD1-LIKE ISOFORM X1"/>
    <property type="match status" value="1"/>
</dbReference>
<sequence length="504" mass="57384">MDNSHNNEANRDEETSPPVSPVSQSLNSKIVSLIIYIVFQLETSITEFETLEFLRTHLVPQNVRFSSIMERNKKGVLRWKRVGIRPEDHMIVPTFPNGLTRERYDEMLREYISKIGCENFSKGKPLWEVHLVKYPSMKGASTLIFKFTHAIGDGYSFMRVFFKACRRADKPSLPPTFPRMSLIKTQQDHGNGVIGLGKKLLGLMGTCINTSYDVVETSLRVTCLEDRPSAIRYSYTSKKRELLRPFNVYSETVSLDRVKQVRTKLGATVNDVIIGLLSYMIHLYTERKKKLMQQYGEQDGLLMMDSNGATNMTLCVMVNTRVFKGAKNLDDMIKAEAWGNRSSIAFAKLPSFPNDEQVNPLDFIIQAKKNMDRKKNSLMLPLLDPFLKNATQMLGQKVTNGFLYKSFKNSSTMISNLIGPKEQMAFMNHPVINFYYIVSGIPQSTTFTSMTNNDKLMVVVTMEKGFIDSELFTSCMDEAFENIFQAAFGDNQGKDDSEIKKKSD</sequence>
<dbReference type="GO" id="GO:0047196">
    <property type="term" value="F:long-chain-alcohol O-fatty-acyltransferase activity"/>
    <property type="evidence" value="ECO:0007669"/>
    <property type="project" value="UniProtKB-EC"/>
</dbReference>
<dbReference type="GO" id="GO:0005886">
    <property type="term" value="C:plasma membrane"/>
    <property type="evidence" value="ECO:0007669"/>
    <property type="project" value="UniProtKB-SubCell"/>
</dbReference>